<sequence length="129" mass="13792">MKKYLAFLTLAIAIVSFNFTTIENSNVGAVMSWNLTEYDFGQIELNRPVTADFKFQNSGTTPLVIVSAQGSCGCTVAEYTKGEILPGEFGEVTATYNAAKVGVFNKAVTVNANTANGPITLRVKGEVVN</sequence>
<accession>A0A1W2GHT5</accession>
<dbReference type="RefSeq" id="WP_084373243.1">
    <property type="nucleotide sequence ID" value="NZ_FWYF01000003.1"/>
</dbReference>
<dbReference type="PANTHER" id="PTHR37833">
    <property type="entry name" value="LIPOPROTEIN-RELATED"/>
    <property type="match status" value="1"/>
</dbReference>
<dbReference type="Gene3D" id="2.60.40.10">
    <property type="entry name" value="Immunoglobulins"/>
    <property type="match status" value="1"/>
</dbReference>
<dbReference type="STRING" id="692418.SAMN04488029_2563"/>
<keyword evidence="1" id="KW-0732">Signal</keyword>
<evidence type="ECO:0000256" key="1">
    <source>
        <dbReference type="SAM" id="SignalP"/>
    </source>
</evidence>
<dbReference type="AlphaFoldDB" id="A0A1W2GHT5"/>
<keyword evidence="3" id="KW-1185">Reference proteome</keyword>
<dbReference type="OrthoDB" id="826619at2"/>
<dbReference type="PANTHER" id="PTHR37833:SF1">
    <property type="entry name" value="SIGNAL PEPTIDE PROTEIN"/>
    <property type="match status" value="1"/>
</dbReference>
<reference evidence="2 3" key="1">
    <citation type="submission" date="2017-04" db="EMBL/GenBank/DDBJ databases">
        <authorList>
            <person name="Afonso C.L."/>
            <person name="Miller P.J."/>
            <person name="Scott M.A."/>
            <person name="Spackman E."/>
            <person name="Goraichik I."/>
            <person name="Dimitrov K.M."/>
            <person name="Suarez D.L."/>
            <person name="Swayne D.E."/>
        </authorList>
    </citation>
    <scope>NUCLEOTIDE SEQUENCE [LARGE SCALE GENOMIC DNA]</scope>
    <source>
        <strain evidence="2 3">DSM 26133</strain>
    </source>
</reference>
<dbReference type="Proteomes" id="UP000192472">
    <property type="component" value="Unassembled WGS sequence"/>
</dbReference>
<dbReference type="EMBL" id="FWYF01000003">
    <property type="protein sequence ID" value="SMD35836.1"/>
    <property type="molecule type" value="Genomic_DNA"/>
</dbReference>
<dbReference type="Pfam" id="PF07610">
    <property type="entry name" value="DUF1573"/>
    <property type="match status" value="1"/>
</dbReference>
<gene>
    <name evidence="2" type="ORF">SAMN04488029_2563</name>
</gene>
<feature type="signal peptide" evidence="1">
    <location>
        <begin position="1"/>
        <end position="20"/>
    </location>
</feature>
<evidence type="ECO:0000313" key="2">
    <source>
        <dbReference type="EMBL" id="SMD35836.1"/>
    </source>
</evidence>
<evidence type="ECO:0008006" key="4">
    <source>
        <dbReference type="Google" id="ProtNLM"/>
    </source>
</evidence>
<protein>
    <recommendedName>
        <fullName evidence="4">DUF1573 domain-containing protein</fullName>
    </recommendedName>
</protein>
<evidence type="ECO:0000313" key="3">
    <source>
        <dbReference type="Proteomes" id="UP000192472"/>
    </source>
</evidence>
<proteinExistence type="predicted"/>
<feature type="chain" id="PRO_5012868120" description="DUF1573 domain-containing protein" evidence="1">
    <location>
        <begin position="21"/>
        <end position="129"/>
    </location>
</feature>
<organism evidence="2 3">
    <name type="scientific">Reichenbachiella faecimaris</name>
    <dbReference type="NCBI Taxonomy" id="692418"/>
    <lineage>
        <taxon>Bacteria</taxon>
        <taxon>Pseudomonadati</taxon>
        <taxon>Bacteroidota</taxon>
        <taxon>Cytophagia</taxon>
        <taxon>Cytophagales</taxon>
        <taxon>Reichenbachiellaceae</taxon>
        <taxon>Reichenbachiella</taxon>
    </lineage>
</organism>
<name>A0A1W2GHT5_REIFA</name>
<dbReference type="InterPro" id="IPR013783">
    <property type="entry name" value="Ig-like_fold"/>
</dbReference>
<dbReference type="InterPro" id="IPR011467">
    <property type="entry name" value="DUF1573"/>
</dbReference>